<dbReference type="Gene3D" id="3.60.10.10">
    <property type="entry name" value="Endonuclease/exonuclease/phosphatase"/>
    <property type="match status" value="1"/>
</dbReference>
<dbReference type="InterPro" id="IPR036691">
    <property type="entry name" value="Endo/exonu/phosph_ase_sf"/>
</dbReference>
<evidence type="ECO:0000313" key="4">
    <source>
        <dbReference type="Proteomes" id="UP000265515"/>
    </source>
</evidence>
<dbReference type="Pfam" id="PF03372">
    <property type="entry name" value="Exo_endo_phos"/>
    <property type="match status" value="1"/>
</dbReference>
<feature type="region of interest" description="Disordered" evidence="1">
    <location>
        <begin position="291"/>
        <end position="446"/>
    </location>
</feature>
<evidence type="ECO:0000313" key="3">
    <source>
        <dbReference type="EMBL" id="GBG90589.1"/>
    </source>
</evidence>
<dbReference type="SUPFAM" id="SSF56672">
    <property type="entry name" value="DNA/RNA polymerases"/>
    <property type="match status" value="1"/>
</dbReference>
<gene>
    <name evidence="3" type="ORF">CBR_g50932</name>
</gene>
<name>A0A388M7Z0_CHABU</name>
<feature type="compositionally biased region" description="Low complexity" evidence="1">
    <location>
        <begin position="404"/>
        <end position="419"/>
    </location>
</feature>
<reference evidence="3 4" key="1">
    <citation type="journal article" date="2018" name="Cell">
        <title>The Chara Genome: Secondary Complexity and Implications for Plant Terrestrialization.</title>
        <authorList>
            <person name="Nishiyama T."/>
            <person name="Sakayama H."/>
            <person name="Vries J.D."/>
            <person name="Buschmann H."/>
            <person name="Saint-Marcoux D."/>
            <person name="Ullrich K.K."/>
            <person name="Haas F.B."/>
            <person name="Vanderstraeten L."/>
            <person name="Becker D."/>
            <person name="Lang D."/>
            <person name="Vosolsobe S."/>
            <person name="Rombauts S."/>
            <person name="Wilhelmsson P.K.I."/>
            <person name="Janitza P."/>
            <person name="Kern R."/>
            <person name="Heyl A."/>
            <person name="Rumpler F."/>
            <person name="Villalobos L.I.A.C."/>
            <person name="Clay J.M."/>
            <person name="Skokan R."/>
            <person name="Toyoda A."/>
            <person name="Suzuki Y."/>
            <person name="Kagoshima H."/>
            <person name="Schijlen E."/>
            <person name="Tajeshwar N."/>
            <person name="Catarino B."/>
            <person name="Hetherington A.J."/>
            <person name="Saltykova A."/>
            <person name="Bonnot C."/>
            <person name="Breuninger H."/>
            <person name="Symeonidi A."/>
            <person name="Radhakrishnan G.V."/>
            <person name="Van Nieuwerburgh F."/>
            <person name="Deforce D."/>
            <person name="Chang C."/>
            <person name="Karol K.G."/>
            <person name="Hedrich R."/>
            <person name="Ulvskov P."/>
            <person name="Glockner G."/>
            <person name="Delwiche C.F."/>
            <person name="Petrasek J."/>
            <person name="Van de Peer Y."/>
            <person name="Friml J."/>
            <person name="Beilby M."/>
            <person name="Dolan L."/>
            <person name="Kohara Y."/>
            <person name="Sugano S."/>
            <person name="Fujiyama A."/>
            <person name="Delaux P.-M."/>
            <person name="Quint M."/>
            <person name="TheiBen G."/>
            <person name="Hagemann M."/>
            <person name="Harholt J."/>
            <person name="Dunand C."/>
            <person name="Zachgo S."/>
            <person name="Langdale J."/>
            <person name="Maumus F."/>
            <person name="Straeten D.V.D."/>
            <person name="Gould S.B."/>
            <person name="Rensing S.A."/>
        </authorList>
    </citation>
    <scope>NUCLEOTIDE SEQUENCE [LARGE SCALE GENOMIC DNA]</scope>
    <source>
        <strain evidence="3 4">S276</strain>
    </source>
</reference>
<sequence>MNVKFDMPLEACGSIEDELVIQSPKGVRWKVDIVSPYSDWCRRCKQYYHTEECCPRFNQNGEGRRHNGERQGGHKARFRQHLMNQVRPNQEDTAERRETHTDEQAHVQQQVRPSQGQETLGPRGQAEQAQAWYEGSTGQGHEVRCSMPYGMPNLPAQVPELGGPGPSYLAGPGALQPQGPWFQSRGPPGGGHGWEGSQVPRNGQSLMTPWGPKEEWQTGNRGMGGFSGGGTARAAHAASPLQWHDHYQTGGDVNVYQHPSFGELPLQDRPNLVFHPQPRYPMGVYDWRNMPQGKGSASGDPSRWEKGGNFNLNRRTRRTNSRRWDTWKGESRDRREGCTHDCRQQSPDHAEGVREEEAARGRVHSTLHGRTEDIQEELSKTSVTSRSKVRWGSECSEEDRRSAAARPAATTSSLESSAESGRRNLTDRETEGKQRGNKDNRTKALEKNQMETVQRCLIPILCTRANEGTYFLAVSDVGGRPLIPSMEVDKTPTPNTILDTTRKLYGEHVPVRLIPHSSMVNVVCETVQGYSKMYFPLMDARIPEEAVSPLAQSGIRWFPTDLIRERNSAELESIQVLPGISALVLPNVNDNLPREEDLHSAFLNTSLVEEWRSSSRTGSSRCSAQAKSRHTDRSGAGRNSAPASSHGQQQSVSRDYKRKQYKSMDRIRVATWNIQGLGDANGRSKKRRFKSWLHEKRINCVMVQEFKLNDDKLRELALWRAWMKVGIGTEEWVFMTVYSPNEVGERASFFQRLLTQIPKSDKLVLAGDWNVSLDEALRLGSHSADRKDVQALLELSAELALADPFPILNPDDPDYTWFSHMHRDRQVVTSLRRDFFLLSEQVAERITTVRQICSPISDHEPVLAELKLHTGLERGRGFFRLNSQVLEEPGIKRWVETHMAAWVEAKLLFETSAAWLDGGIAITSGILDVCSRILARARNKKEADCRRRVEEAEERMEGHPISAVVWAAEKERRMSEWDSLQAVKQKRWVELLQEKGIETNDTLSKETFQKLQPRRTQQQMIELKHPFDSSPPSAGSATGMLNYARMYYSDILTSRRPQEDLNTDLSQKSDMWNDTEVPLQDGARLDLDRPLTLEEVSQTLKSMAKGKSPGVDGLTVEFYVANWDIFGPLLVELYNEVLVGGRLGRGMTHGVIAVLFKKGYKADVRNWRPISLLNVSYKILAKSLARRLGRYLPGLVERDQGAFVQGRSIFNNIVTAMESLEIVQGENLDTAVLLLDLEKAYDKVGWTFVLTTLRRMGFGNSFCSWIIAMYTYSTSAVMINDHLSESFTLSRSLRQGCPLAPLIFVLQMEVLLNRIQHNPDIRGLQLHTGEECKVKALADDLFAVCENSVTSLSALKSVMCEYSVLSEATVNWSKSAYLLPSQFVLQFVTSVKELAEGIVKAIRRLISRFLWKPRAQNGEGFISKVALETLSFPREKDGLGLIDPARKKQAQLRCWIVKVAMAHSREHWVTLAERILGGEWGLSRPQDVWACFFMPSFRKKRLKSAFWEPVRKAWNKSPADMPHTPTTKEEVLCQLLFENPAILDQTGVPLAADGSAGSFGQAWVKRGVVRIEDIWCSGLGSWKTLGEVKLALRGLQRVEQHRQQVIAAIPQRWLELLGPEGVDPPGTWYKSGTEGDDITWKVLEILPSAFRRVERWRCVDYSNSLSLVDETTVRTWDNPPQVRVIGGRSESSIVHTQSWVGRAPLRQLPIDPQAWSWSPGVTESPPVRLLEYSTARGYQLAAKVMKTPALIATQRWQAICHEDMSGEAANFERLWKSLTDLPNDKQVSILWLLSLLSTPSAVLLRGRGMEVDLGCSRCRWPFESAHHLWWDCPASKRIWNWWSHHWRELGGTGVTWDEKWVLLGFLPSEVGASRGWGYMAQATRGLICEVIWADRNRARFQKRPLSDLEIKTHIKRGLRQAIRVNWRRKAKAGQGNHRQLRWFMRTWAKNFKLAAVHRDRGLVLSPWSSDREETKLQE</sequence>
<protein>
    <recommendedName>
        <fullName evidence="2">Reverse transcriptase domain-containing protein</fullName>
    </recommendedName>
</protein>
<proteinExistence type="predicted"/>
<dbReference type="PANTHER" id="PTHR31635">
    <property type="entry name" value="REVERSE TRANSCRIPTASE DOMAIN-CONTAINING PROTEIN-RELATED"/>
    <property type="match status" value="1"/>
</dbReference>
<dbReference type="PANTHER" id="PTHR31635:SF196">
    <property type="entry name" value="REVERSE TRANSCRIPTASE DOMAIN-CONTAINING PROTEIN-RELATED"/>
    <property type="match status" value="1"/>
</dbReference>
<evidence type="ECO:0000256" key="1">
    <source>
        <dbReference type="SAM" id="MobiDB-lite"/>
    </source>
</evidence>
<dbReference type="Gramene" id="GBG90589">
    <property type="protein sequence ID" value="GBG90589"/>
    <property type="gene ID" value="CBR_g50932"/>
</dbReference>
<feature type="compositionally biased region" description="Polar residues" evidence="1">
    <location>
        <begin position="641"/>
        <end position="653"/>
    </location>
</feature>
<dbReference type="CDD" id="cd01650">
    <property type="entry name" value="RT_nLTR_like"/>
    <property type="match status" value="1"/>
</dbReference>
<feature type="compositionally biased region" description="Basic and acidic residues" evidence="1">
    <location>
        <begin position="369"/>
        <end position="379"/>
    </location>
</feature>
<feature type="region of interest" description="Disordered" evidence="1">
    <location>
        <begin position="56"/>
        <end position="145"/>
    </location>
</feature>
<dbReference type="InterPro" id="IPR000477">
    <property type="entry name" value="RT_dom"/>
</dbReference>
<dbReference type="Pfam" id="PF00078">
    <property type="entry name" value="RVT_1"/>
    <property type="match status" value="1"/>
</dbReference>
<feature type="compositionally biased region" description="Basic and acidic residues" evidence="1">
    <location>
        <begin position="89"/>
        <end position="105"/>
    </location>
</feature>
<feature type="region of interest" description="Disordered" evidence="1">
    <location>
        <begin position="618"/>
        <end position="657"/>
    </location>
</feature>
<dbReference type="PROSITE" id="PS50878">
    <property type="entry name" value="RT_POL"/>
    <property type="match status" value="1"/>
</dbReference>
<dbReference type="OrthoDB" id="416454at2759"/>
<dbReference type="InterPro" id="IPR043502">
    <property type="entry name" value="DNA/RNA_pol_sf"/>
</dbReference>
<feature type="compositionally biased region" description="Polar residues" evidence="1">
    <location>
        <begin position="106"/>
        <end position="118"/>
    </location>
</feature>
<keyword evidence="4" id="KW-1185">Reference proteome</keyword>
<feature type="compositionally biased region" description="Basic and acidic residues" evidence="1">
    <location>
        <begin position="322"/>
        <end position="360"/>
    </location>
</feature>
<dbReference type="SUPFAM" id="SSF56219">
    <property type="entry name" value="DNase I-like"/>
    <property type="match status" value="1"/>
</dbReference>
<organism evidence="3 4">
    <name type="scientific">Chara braunii</name>
    <name type="common">Braun's stonewort</name>
    <dbReference type="NCBI Taxonomy" id="69332"/>
    <lineage>
        <taxon>Eukaryota</taxon>
        <taxon>Viridiplantae</taxon>
        <taxon>Streptophyta</taxon>
        <taxon>Charophyceae</taxon>
        <taxon>Charales</taxon>
        <taxon>Characeae</taxon>
        <taxon>Chara</taxon>
    </lineage>
</organism>
<dbReference type="InterPro" id="IPR005135">
    <property type="entry name" value="Endo/exonuclease/phosphatase"/>
</dbReference>
<comment type="caution">
    <text evidence="3">The sequence shown here is derived from an EMBL/GenBank/DDBJ whole genome shotgun (WGS) entry which is preliminary data.</text>
</comment>
<evidence type="ECO:0000259" key="2">
    <source>
        <dbReference type="PROSITE" id="PS50878"/>
    </source>
</evidence>
<dbReference type="GO" id="GO:0003824">
    <property type="term" value="F:catalytic activity"/>
    <property type="evidence" value="ECO:0007669"/>
    <property type="project" value="InterPro"/>
</dbReference>
<dbReference type="Proteomes" id="UP000265515">
    <property type="component" value="Unassembled WGS sequence"/>
</dbReference>
<dbReference type="STRING" id="69332.A0A388M7Z0"/>
<dbReference type="EMBL" id="BFEA01000823">
    <property type="protein sequence ID" value="GBG90589.1"/>
    <property type="molecule type" value="Genomic_DNA"/>
</dbReference>
<feature type="compositionally biased region" description="Basic and acidic residues" evidence="1">
    <location>
        <begin position="420"/>
        <end position="446"/>
    </location>
</feature>
<accession>A0A388M7Z0</accession>
<feature type="domain" description="Reverse transcriptase" evidence="2">
    <location>
        <begin position="1136"/>
        <end position="1392"/>
    </location>
</feature>
<feature type="compositionally biased region" description="Basic and acidic residues" evidence="1">
    <location>
        <begin position="62"/>
        <end position="72"/>
    </location>
</feature>